<dbReference type="SUPFAM" id="SSF110087">
    <property type="entry name" value="DR1885-like metal-binding protein"/>
    <property type="match status" value="1"/>
</dbReference>
<dbReference type="InterPro" id="IPR036182">
    <property type="entry name" value="PCuAC_sf"/>
</dbReference>
<dbReference type="PANTHER" id="PTHR36302:SF1">
    <property type="entry name" value="COPPER CHAPERONE PCU(A)C"/>
    <property type="match status" value="1"/>
</dbReference>
<dbReference type="EMBL" id="JBIBSM010000002">
    <property type="protein sequence ID" value="MFF8275628.1"/>
    <property type="molecule type" value="Genomic_DNA"/>
</dbReference>
<feature type="chain" id="PRO_5046088045" evidence="2">
    <location>
        <begin position="20"/>
        <end position="161"/>
    </location>
</feature>
<dbReference type="Proteomes" id="UP001603013">
    <property type="component" value="Unassembled WGS sequence"/>
</dbReference>
<evidence type="ECO:0000313" key="4">
    <source>
        <dbReference type="Proteomes" id="UP001603013"/>
    </source>
</evidence>
<dbReference type="Gene3D" id="2.60.40.1890">
    <property type="entry name" value="PCu(A)C copper chaperone"/>
    <property type="match status" value="1"/>
</dbReference>
<keyword evidence="4" id="KW-1185">Reference proteome</keyword>
<evidence type="ECO:0000256" key="1">
    <source>
        <dbReference type="SAM" id="MobiDB-lite"/>
    </source>
</evidence>
<organism evidence="3 4">
    <name type="scientific">Streptomyces lateritius</name>
    <dbReference type="NCBI Taxonomy" id="67313"/>
    <lineage>
        <taxon>Bacteria</taxon>
        <taxon>Bacillati</taxon>
        <taxon>Actinomycetota</taxon>
        <taxon>Actinomycetes</taxon>
        <taxon>Kitasatosporales</taxon>
        <taxon>Streptomycetaceae</taxon>
        <taxon>Streptomyces</taxon>
    </lineage>
</organism>
<dbReference type="RefSeq" id="WP_391933255.1">
    <property type="nucleotide sequence ID" value="NZ_JBIBSM010000002.1"/>
</dbReference>
<keyword evidence="2" id="KW-0732">Signal</keyword>
<dbReference type="Pfam" id="PF04314">
    <property type="entry name" value="PCuAC"/>
    <property type="match status" value="1"/>
</dbReference>
<dbReference type="InterPro" id="IPR007410">
    <property type="entry name" value="LpqE-like"/>
</dbReference>
<protein>
    <submittedName>
        <fullName evidence="3">Copper chaperone PCu(A)C</fullName>
    </submittedName>
</protein>
<accession>A0ABW6Y743</accession>
<feature type="region of interest" description="Disordered" evidence="1">
    <location>
        <begin position="24"/>
        <end position="45"/>
    </location>
</feature>
<gene>
    <name evidence="3" type="ORF">ACF05T_05825</name>
</gene>
<feature type="compositionally biased region" description="Low complexity" evidence="1">
    <location>
        <begin position="24"/>
        <end position="39"/>
    </location>
</feature>
<reference evidence="3 4" key="1">
    <citation type="submission" date="2024-10" db="EMBL/GenBank/DDBJ databases">
        <title>The Natural Products Discovery Center: Release of the First 8490 Sequenced Strains for Exploring Actinobacteria Biosynthetic Diversity.</title>
        <authorList>
            <person name="Kalkreuter E."/>
            <person name="Kautsar S.A."/>
            <person name="Yang D."/>
            <person name="Bader C.D."/>
            <person name="Teijaro C.N."/>
            <person name="Fluegel L."/>
            <person name="Davis C.M."/>
            <person name="Simpson J.R."/>
            <person name="Lauterbach L."/>
            <person name="Steele A.D."/>
            <person name="Gui C."/>
            <person name="Meng S."/>
            <person name="Li G."/>
            <person name="Viehrig K."/>
            <person name="Ye F."/>
            <person name="Su P."/>
            <person name="Kiefer A.F."/>
            <person name="Nichols A."/>
            <person name="Cepeda A.J."/>
            <person name="Yan W."/>
            <person name="Fan B."/>
            <person name="Jiang Y."/>
            <person name="Adhikari A."/>
            <person name="Zheng C.-J."/>
            <person name="Schuster L."/>
            <person name="Cowan T.M."/>
            <person name="Smanski M.J."/>
            <person name="Chevrette M.G."/>
            <person name="De Carvalho L.P.S."/>
            <person name="Shen B."/>
        </authorList>
    </citation>
    <scope>NUCLEOTIDE SEQUENCE [LARGE SCALE GENOMIC DNA]</scope>
    <source>
        <strain evidence="3 4">NPDC015755</strain>
    </source>
</reference>
<sequence length="161" mass="17045">MTRRTTALFAAVALVPVLALTGCSSDSSGDSAGSAASGGKPRLEISGAFMPQPATDMAGGFLTITNGSGTADKLLSVTSSLSDDVTIHETKNQKMREVKSFDIPANGELKLERGGNHIMFMELKKQPKQGEKIDVELHFEKADPIAVELPVEAATHNPKQH</sequence>
<feature type="signal peptide" evidence="2">
    <location>
        <begin position="1"/>
        <end position="19"/>
    </location>
</feature>
<proteinExistence type="predicted"/>
<dbReference type="InterPro" id="IPR058248">
    <property type="entry name" value="Lxx211020-like"/>
</dbReference>
<dbReference type="PANTHER" id="PTHR36302">
    <property type="entry name" value="BLR7088 PROTEIN"/>
    <property type="match status" value="1"/>
</dbReference>
<dbReference type="PROSITE" id="PS51257">
    <property type="entry name" value="PROKAR_LIPOPROTEIN"/>
    <property type="match status" value="1"/>
</dbReference>
<evidence type="ECO:0000256" key="2">
    <source>
        <dbReference type="SAM" id="SignalP"/>
    </source>
</evidence>
<comment type="caution">
    <text evidence="3">The sequence shown here is derived from an EMBL/GenBank/DDBJ whole genome shotgun (WGS) entry which is preliminary data.</text>
</comment>
<name>A0ABW6Y743_9ACTN</name>
<evidence type="ECO:0000313" key="3">
    <source>
        <dbReference type="EMBL" id="MFF8275628.1"/>
    </source>
</evidence>